<dbReference type="Proteomes" id="UP001601976">
    <property type="component" value="Unassembled WGS sequence"/>
</dbReference>
<comment type="caution">
    <text evidence="1">The sequence shown here is derived from an EMBL/GenBank/DDBJ whole genome shotgun (WGS) entry which is preliminary data.</text>
</comment>
<dbReference type="EMBL" id="JBIAPK010000006">
    <property type="protein sequence ID" value="MFF3341373.1"/>
    <property type="molecule type" value="Genomic_DNA"/>
</dbReference>
<evidence type="ECO:0000313" key="2">
    <source>
        <dbReference type="Proteomes" id="UP001601976"/>
    </source>
</evidence>
<accession>A0ABW6RKE0</accession>
<sequence length="140" mass="14599">MATAAAALAMARQHNEAVDLILTLVRPDYMALWRVAETLLLAGRHQQALDLARTLDHGADHQRSAAVALAGVGQYDDALDLARTLFHPDHQASALTEVAVALAAAGQEAQALSIARQAADIPSTNLAATSPKSAMTKSGP</sequence>
<evidence type="ECO:0008006" key="3">
    <source>
        <dbReference type="Google" id="ProtNLM"/>
    </source>
</evidence>
<gene>
    <name evidence="1" type="ORF">ACFYWW_22010</name>
</gene>
<protein>
    <recommendedName>
        <fullName evidence="3">Tetratricopeptide repeat protein</fullName>
    </recommendedName>
</protein>
<proteinExistence type="predicted"/>
<keyword evidence="2" id="KW-1185">Reference proteome</keyword>
<evidence type="ECO:0000313" key="1">
    <source>
        <dbReference type="EMBL" id="MFF3341373.1"/>
    </source>
</evidence>
<dbReference type="InterPro" id="IPR011990">
    <property type="entry name" value="TPR-like_helical_dom_sf"/>
</dbReference>
<organism evidence="1 2">
    <name type="scientific">Streptomyces flavidovirens</name>
    <dbReference type="NCBI Taxonomy" id="67298"/>
    <lineage>
        <taxon>Bacteria</taxon>
        <taxon>Bacillati</taxon>
        <taxon>Actinomycetota</taxon>
        <taxon>Actinomycetes</taxon>
        <taxon>Kitasatosporales</taxon>
        <taxon>Streptomycetaceae</taxon>
        <taxon>Streptomyces</taxon>
    </lineage>
</organism>
<reference evidence="1 2" key="1">
    <citation type="submission" date="2024-10" db="EMBL/GenBank/DDBJ databases">
        <title>The Natural Products Discovery Center: Release of the First 8490 Sequenced Strains for Exploring Actinobacteria Biosynthetic Diversity.</title>
        <authorList>
            <person name="Kalkreuter E."/>
            <person name="Kautsar S.A."/>
            <person name="Yang D."/>
            <person name="Bader C.D."/>
            <person name="Teijaro C.N."/>
            <person name="Fluegel L."/>
            <person name="Davis C.M."/>
            <person name="Simpson J.R."/>
            <person name="Lauterbach L."/>
            <person name="Steele A.D."/>
            <person name="Gui C."/>
            <person name="Meng S."/>
            <person name="Li G."/>
            <person name="Viehrig K."/>
            <person name="Ye F."/>
            <person name="Su P."/>
            <person name="Kiefer A.F."/>
            <person name="Nichols A."/>
            <person name="Cepeda A.J."/>
            <person name="Yan W."/>
            <person name="Fan B."/>
            <person name="Jiang Y."/>
            <person name="Adhikari A."/>
            <person name="Zheng C.-J."/>
            <person name="Schuster L."/>
            <person name="Cowan T.M."/>
            <person name="Smanski M.J."/>
            <person name="Chevrette M.G."/>
            <person name="De Carvalho L.P.S."/>
            <person name="Shen B."/>
        </authorList>
    </citation>
    <scope>NUCLEOTIDE SEQUENCE [LARGE SCALE GENOMIC DNA]</scope>
    <source>
        <strain evidence="1 2">NPDC003029</strain>
    </source>
</reference>
<dbReference type="Gene3D" id="1.25.40.10">
    <property type="entry name" value="Tetratricopeptide repeat domain"/>
    <property type="match status" value="1"/>
</dbReference>
<dbReference type="RefSeq" id="WP_355717197.1">
    <property type="nucleotide sequence ID" value="NZ_JBEXNP010000005.1"/>
</dbReference>
<name>A0ABW6RKE0_9ACTN</name>
<dbReference type="SUPFAM" id="SSF48452">
    <property type="entry name" value="TPR-like"/>
    <property type="match status" value="1"/>
</dbReference>